<dbReference type="EMBL" id="SIUB01000003">
    <property type="protein sequence ID" value="TBN53642.1"/>
    <property type="molecule type" value="Genomic_DNA"/>
</dbReference>
<dbReference type="AlphaFoldDB" id="A0A4Q9GHU6"/>
<evidence type="ECO:0000313" key="2">
    <source>
        <dbReference type="EMBL" id="TBN53642.1"/>
    </source>
</evidence>
<dbReference type="GO" id="GO:0005737">
    <property type="term" value="C:cytoplasm"/>
    <property type="evidence" value="ECO:0007669"/>
    <property type="project" value="TreeGrafter"/>
</dbReference>
<gene>
    <name evidence="2" type="ORF">EYR15_07495</name>
</gene>
<dbReference type="PANTHER" id="PTHR15032">
    <property type="entry name" value="N-ACYL-PHOSPHATIDYLETHANOLAMINE-HYDROLYZING PHOSPHOLIPASE D"/>
    <property type="match status" value="1"/>
</dbReference>
<keyword evidence="3" id="KW-1185">Reference proteome</keyword>
<dbReference type="Proteomes" id="UP000291613">
    <property type="component" value="Unassembled WGS sequence"/>
</dbReference>
<dbReference type="InterPro" id="IPR001279">
    <property type="entry name" value="Metallo-B-lactamas"/>
</dbReference>
<dbReference type="Gene3D" id="3.60.15.10">
    <property type="entry name" value="Ribonuclease Z/Hydroxyacylglutathione hydrolase-like"/>
    <property type="match status" value="1"/>
</dbReference>
<comment type="caution">
    <text evidence="2">The sequence shown here is derived from an EMBL/GenBank/DDBJ whole genome shotgun (WGS) entry which is preliminary data.</text>
</comment>
<accession>A0A4Q9GHU6</accession>
<feature type="domain" description="Metallo-beta-lactamase" evidence="1">
    <location>
        <begin position="110"/>
        <end position="311"/>
    </location>
</feature>
<protein>
    <recommendedName>
        <fullName evidence="1">Metallo-beta-lactamase domain-containing protein</fullName>
    </recommendedName>
</protein>
<dbReference type="Pfam" id="PF12706">
    <property type="entry name" value="Lactamase_B_2"/>
    <property type="match status" value="1"/>
</dbReference>
<organism evidence="2 3">
    <name type="scientific">Hansschlegelia quercus</name>
    <dbReference type="NCBI Taxonomy" id="2528245"/>
    <lineage>
        <taxon>Bacteria</taxon>
        <taxon>Pseudomonadati</taxon>
        <taxon>Pseudomonadota</taxon>
        <taxon>Alphaproteobacteria</taxon>
        <taxon>Hyphomicrobiales</taxon>
        <taxon>Methylopilaceae</taxon>
        <taxon>Hansschlegelia</taxon>
    </lineage>
</organism>
<dbReference type="SUPFAM" id="SSF56281">
    <property type="entry name" value="Metallo-hydrolase/oxidoreductase"/>
    <property type="match status" value="1"/>
</dbReference>
<dbReference type="InterPro" id="IPR036866">
    <property type="entry name" value="RibonucZ/Hydroxyglut_hydro"/>
</dbReference>
<dbReference type="OrthoDB" id="9805728at2"/>
<evidence type="ECO:0000313" key="3">
    <source>
        <dbReference type="Proteomes" id="UP000291613"/>
    </source>
</evidence>
<sequence>MTRRKLLLALLALPAAGAGWFSWSRNRNPYYSGPPTDHFDGLRFFNPDHKWAKTPIETIRAIWLGDRVEWPESWPSPFWAAKPPARVEGSALRVTAVGHATHLIQAAGLNILTDPVWSERASPVGFAGPRRVVAPGIAFDDLPKIDVVLLSHNHYDHLDLDTLARIEKRDRPRVIVPLGNNAIIKANDPSSAAEAYDWGAVVPLEDGVTATLAPAYHWSARSVTDRRKALWCAYALDFGAAGRVYFGGDSGFGPGTIFRAAGEKLGPFRLAIIPIGAYEPRWFMGDQHMNPAEAVEAFKLLNAEAAIGCHWGVFRLTAEAIDAPAKDLATALDKAAIAPERFRALRPGEVWEAA</sequence>
<name>A0A4Q9GHU6_9HYPH</name>
<proteinExistence type="predicted"/>
<reference evidence="2 3" key="1">
    <citation type="submission" date="2019-02" db="EMBL/GenBank/DDBJ databases">
        <title>Hansschlegelia quercus sp. nov., a novel methylotrophic bacterium from buds of oak (Quercus robur L.).</title>
        <authorList>
            <person name="Agafonova N.V."/>
            <person name="Kaparullina E.N."/>
            <person name="Grouzdev D.S."/>
            <person name="Doronina N.V."/>
        </authorList>
    </citation>
    <scope>NUCLEOTIDE SEQUENCE [LARGE SCALE GENOMIC DNA]</scope>
    <source>
        <strain evidence="2 3">Dub</strain>
    </source>
</reference>
<evidence type="ECO:0000259" key="1">
    <source>
        <dbReference type="Pfam" id="PF12706"/>
    </source>
</evidence>
<dbReference type="RefSeq" id="WP_131002644.1">
    <property type="nucleotide sequence ID" value="NZ_JBHSZR010000003.1"/>
</dbReference>
<dbReference type="PANTHER" id="PTHR15032:SF4">
    <property type="entry name" value="N-ACYL-PHOSPHATIDYLETHANOLAMINE-HYDROLYZING PHOSPHOLIPASE D"/>
    <property type="match status" value="1"/>
</dbReference>